<evidence type="ECO:0000313" key="4">
    <source>
        <dbReference type="Proteomes" id="UP001611162"/>
    </source>
</evidence>
<dbReference type="EMBL" id="JBIRRB010000012">
    <property type="protein sequence ID" value="MFI0914658.1"/>
    <property type="molecule type" value="Genomic_DNA"/>
</dbReference>
<dbReference type="SUPFAM" id="SSF49899">
    <property type="entry name" value="Concanavalin A-like lectins/glucanases"/>
    <property type="match status" value="1"/>
</dbReference>
<accession>A0ABW7TAU1</accession>
<dbReference type="RefSeq" id="WP_397614532.1">
    <property type="nucleotide sequence ID" value="NZ_JBIRRB010000012.1"/>
</dbReference>
<evidence type="ECO:0000256" key="1">
    <source>
        <dbReference type="SAM" id="MobiDB-lite"/>
    </source>
</evidence>
<organism evidence="3 4">
    <name type="scientific">Streptomyces abikoensis</name>
    <dbReference type="NCBI Taxonomy" id="97398"/>
    <lineage>
        <taxon>Bacteria</taxon>
        <taxon>Bacillati</taxon>
        <taxon>Actinomycetota</taxon>
        <taxon>Actinomycetes</taxon>
        <taxon>Kitasatosporales</taxon>
        <taxon>Streptomycetaceae</taxon>
        <taxon>Streptomyces</taxon>
    </lineage>
</organism>
<keyword evidence="4" id="KW-1185">Reference proteome</keyword>
<dbReference type="Pfam" id="PF01345">
    <property type="entry name" value="DUF11"/>
    <property type="match status" value="1"/>
</dbReference>
<sequence>MSIFPYRQPFAGSETPPNWKLLGSARMTGQGWLSLTQARTFQAGTALLDLAFPSDSGISVQFDLAAYGGSGADGLSFFLIDGRAETNPGGPGGALGYACYHKGQSDRKPGVTKGYVGIGIDQYGSFSNPSQAGNGGPGQRPNSAVLRGSGNGYDGYQYLTGKDLPSLSLTRQSPTRVLLSIIGNKVTVAVREDNHWRRLIEDYDLSTAPGQDPLPPTLKLGFSASTGMNTNNYEVRDLEVTLPAEMPLHMKGPQTAQAGSPIGYTITVGNKGPNAVPDAKVHGKLPTEVTEPVFGDFVFTGGATAGKGTIAGGTYTQPLSLPVGSSVTMPLNGKIADGVTGSITCDGTVTSDTIANTSDHYSDSVTTTVTPVTAEVPIGMTGPQTAEAGKPITYRITVENHGPGAVTAAQITGTTQRLTGAKLDASQVSGGVVAGQGALTGDTFTQPFTAFPKGGKVIVLLTGTIDPTYTGDITATSKIDTGKVVNTSTKKEGSVTTTVALTAEVPIAMKGPSIVDAGKPITYQVTVENRGPGAVTAAQITGTTQRLTGAKLDASQVSGGVVAGQGALTGDIFTQPFTAFPKGGKAIVLLTGTIDPTYTGDITATSKIDTSKVVNTSPDKTGSVTTKVEPAQVDIDYTQSGPNQQSWPEEWKGYVWTYNFKLKATKNRICEWTLRFDMTSPGSKFNAGGNPDHWYKVVDDGAVSETITIQSPREGHCIEPHTQLPVTVWVYNPDRTDGHITNIRAFAS</sequence>
<dbReference type="NCBIfam" id="TIGR01451">
    <property type="entry name" value="B_ant_repeat"/>
    <property type="match status" value="1"/>
</dbReference>
<dbReference type="InterPro" id="IPR001434">
    <property type="entry name" value="OmcB-like_DUF11"/>
</dbReference>
<protein>
    <recommendedName>
        <fullName evidence="2">DUF11 domain-containing protein</fullName>
    </recommendedName>
</protein>
<feature type="domain" description="DUF11" evidence="2">
    <location>
        <begin position="254"/>
        <end position="360"/>
    </location>
</feature>
<evidence type="ECO:0000259" key="2">
    <source>
        <dbReference type="Pfam" id="PF01345"/>
    </source>
</evidence>
<gene>
    <name evidence="3" type="ORF">ACH4TF_30050</name>
</gene>
<dbReference type="Gene3D" id="2.60.120.200">
    <property type="match status" value="1"/>
</dbReference>
<dbReference type="InterPro" id="IPR013320">
    <property type="entry name" value="ConA-like_dom_sf"/>
</dbReference>
<comment type="caution">
    <text evidence="3">The sequence shown here is derived from an EMBL/GenBank/DDBJ whole genome shotgun (WGS) entry which is preliminary data.</text>
</comment>
<dbReference type="InterPro" id="IPR047589">
    <property type="entry name" value="DUF11_rpt"/>
</dbReference>
<feature type="region of interest" description="Disordered" evidence="1">
    <location>
        <begin position="127"/>
        <end position="147"/>
    </location>
</feature>
<dbReference type="Proteomes" id="UP001611162">
    <property type="component" value="Unassembled WGS sequence"/>
</dbReference>
<proteinExistence type="predicted"/>
<name>A0ABW7TAU1_9ACTN</name>
<evidence type="ECO:0000313" key="3">
    <source>
        <dbReference type="EMBL" id="MFI0914658.1"/>
    </source>
</evidence>
<reference evidence="3 4" key="1">
    <citation type="submission" date="2024-10" db="EMBL/GenBank/DDBJ databases">
        <title>The Natural Products Discovery Center: Release of the First 8490 Sequenced Strains for Exploring Actinobacteria Biosynthetic Diversity.</title>
        <authorList>
            <person name="Kalkreuter E."/>
            <person name="Kautsar S.A."/>
            <person name="Yang D."/>
            <person name="Bader C.D."/>
            <person name="Teijaro C.N."/>
            <person name="Fluegel L."/>
            <person name="Davis C.M."/>
            <person name="Simpson J.R."/>
            <person name="Lauterbach L."/>
            <person name="Steele A.D."/>
            <person name="Gui C."/>
            <person name="Meng S."/>
            <person name="Li G."/>
            <person name="Viehrig K."/>
            <person name="Ye F."/>
            <person name="Su P."/>
            <person name="Kiefer A.F."/>
            <person name="Nichols A."/>
            <person name="Cepeda A.J."/>
            <person name="Yan W."/>
            <person name="Fan B."/>
            <person name="Jiang Y."/>
            <person name="Adhikari A."/>
            <person name="Zheng C.-J."/>
            <person name="Schuster L."/>
            <person name="Cowan T.M."/>
            <person name="Smanski M.J."/>
            <person name="Chevrette M.G."/>
            <person name="De Carvalho L.P.S."/>
            <person name="Shen B."/>
        </authorList>
    </citation>
    <scope>NUCLEOTIDE SEQUENCE [LARGE SCALE GENOMIC DNA]</scope>
    <source>
        <strain evidence="3 4">NPDC020979</strain>
    </source>
</reference>